<keyword evidence="3 5" id="KW-0067">ATP-binding</keyword>
<keyword evidence="5" id="KW-0378">Hydrolase</keyword>
<dbReference type="PANTHER" id="PTHR42781:SF4">
    <property type="entry name" value="SPERMIDINE_PUTRESCINE IMPORT ATP-BINDING PROTEIN POTA"/>
    <property type="match status" value="1"/>
</dbReference>
<dbReference type="GO" id="GO:0016887">
    <property type="term" value="F:ATP hydrolysis activity"/>
    <property type="evidence" value="ECO:0007669"/>
    <property type="project" value="InterPro"/>
</dbReference>
<dbReference type="PANTHER" id="PTHR42781">
    <property type="entry name" value="SPERMIDINE/PUTRESCINE IMPORT ATP-BINDING PROTEIN POTA"/>
    <property type="match status" value="1"/>
</dbReference>
<dbReference type="Gene3D" id="3.40.50.300">
    <property type="entry name" value="P-loop containing nucleotide triphosphate hydrolases"/>
    <property type="match status" value="1"/>
</dbReference>
<dbReference type="OrthoDB" id="9802264at2"/>
<evidence type="ECO:0000313" key="6">
    <source>
        <dbReference type="Proteomes" id="UP000095350"/>
    </source>
</evidence>
<evidence type="ECO:0000259" key="4">
    <source>
        <dbReference type="PROSITE" id="PS50893"/>
    </source>
</evidence>
<organism evidence="5 6">
    <name type="scientific">Roseburia intestinalis</name>
    <dbReference type="NCBI Taxonomy" id="166486"/>
    <lineage>
        <taxon>Bacteria</taxon>
        <taxon>Bacillati</taxon>
        <taxon>Bacillota</taxon>
        <taxon>Clostridia</taxon>
        <taxon>Lachnospirales</taxon>
        <taxon>Lachnospiraceae</taxon>
        <taxon>Roseburia</taxon>
    </lineage>
</organism>
<sequence length="379" mass="42871">MSLKVNIRKRLGNFNLDVAFETERGVFAILGASGCGKSMTLKCIAGIETPDEGRIELNGRVLYDSAKKINLTPQKRRVGYMFQDYALFPNMTVEQNIKAGMGKHPEEEKVRSYINRFRLEGMEKHYPAQLSGGQKQRVAMARMIASEPDILLLDEPFSALDSYLKWELEQEMRDMLAEVQKPVLFVSHNRDEVYRLCSMVSCIDHGKMEVIEKTKEFFHNPKTKTAAVLSGCKNISAAEIVDNNHIKALGWGITLCVSEIPEETKAVGIRAHSFYPVNAEQIPGKESAANESRVSVIHEGTGLKKYRNPVQEENIFKIEESRIIEDPFEWNISFRPSKESGWLQWKIAKTEQEDSPGPIPPALAVHAKDILLLKDNAYE</sequence>
<name>A0A173RTD2_9FIRM</name>
<dbReference type="SUPFAM" id="SSF52540">
    <property type="entry name" value="P-loop containing nucleoside triphosphate hydrolases"/>
    <property type="match status" value="1"/>
</dbReference>
<dbReference type="AlphaFoldDB" id="A0A173RTD2"/>
<evidence type="ECO:0000313" key="5">
    <source>
        <dbReference type="EMBL" id="CUM80905.1"/>
    </source>
</evidence>
<dbReference type="GO" id="GO:0005524">
    <property type="term" value="F:ATP binding"/>
    <property type="evidence" value="ECO:0007669"/>
    <property type="project" value="UniProtKB-KW"/>
</dbReference>
<accession>A0A173RTD2</accession>
<feature type="domain" description="ABC transporter" evidence="4">
    <location>
        <begin position="2"/>
        <end position="230"/>
    </location>
</feature>
<dbReference type="InterPro" id="IPR003439">
    <property type="entry name" value="ABC_transporter-like_ATP-bd"/>
</dbReference>
<dbReference type="PaxDb" id="166486-ERS852572_00566"/>
<dbReference type="PROSITE" id="PS00211">
    <property type="entry name" value="ABC_TRANSPORTER_1"/>
    <property type="match status" value="1"/>
</dbReference>
<reference evidence="5 6" key="1">
    <citation type="submission" date="2015-09" db="EMBL/GenBank/DDBJ databases">
        <authorList>
            <consortium name="Pathogen Informatics"/>
        </authorList>
    </citation>
    <scope>NUCLEOTIDE SEQUENCE [LARGE SCALE GENOMIC DNA]</scope>
    <source>
        <strain evidence="5 6">2789STDY5834960</strain>
    </source>
</reference>
<dbReference type="PROSITE" id="PS50893">
    <property type="entry name" value="ABC_TRANSPORTER_2"/>
    <property type="match status" value="1"/>
</dbReference>
<protein>
    <submittedName>
        <fullName evidence="5">Fe(3+) ions import ATP-binding protein FbpC 2</fullName>
        <ecNumber evidence="5">3.6.3.30</ecNumber>
    </submittedName>
</protein>
<evidence type="ECO:0000256" key="1">
    <source>
        <dbReference type="ARBA" id="ARBA00022448"/>
    </source>
</evidence>
<proteinExistence type="predicted"/>
<dbReference type="InterPro" id="IPR003593">
    <property type="entry name" value="AAA+_ATPase"/>
</dbReference>
<keyword evidence="1" id="KW-0813">Transport</keyword>
<dbReference type="RefSeq" id="WP_055193243.1">
    <property type="nucleotide sequence ID" value="NZ_CABIYH010000004.1"/>
</dbReference>
<dbReference type="InterPro" id="IPR027417">
    <property type="entry name" value="P-loop_NTPase"/>
</dbReference>
<dbReference type="PROSITE" id="PS51257">
    <property type="entry name" value="PROKAR_LIPOPROTEIN"/>
    <property type="match status" value="1"/>
</dbReference>
<evidence type="ECO:0000256" key="3">
    <source>
        <dbReference type="ARBA" id="ARBA00022840"/>
    </source>
</evidence>
<dbReference type="Proteomes" id="UP000095350">
    <property type="component" value="Unassembled WGS sequence"/>
</dbReference>
<evidence type="ECO:0000256" key="2">
    <source>
        <dbReference type="ARBA" id="ARBA00022741"/>
    </source>
</evidence>
<dbReference type="STRING" id="166486.ERS852572_00566"/>
<dbReference type="Pfam" id="PF00005">
    <property type="entry name" value="ABC_tran"/>
    <property type="match status" value="1"/>
</dbReference>
<dbReference type="EMBL" id="CYXZ01000004">
    <property type="protein sequence ID" value="CUM80905.1"/>
    <property type="molecule type" value="Genomic_DNA"/>
</dbReference>
<gene>
    <name evidence="5" type="primary">fbpC2_1</name>
    <name evidence="5" type="ORF">ERS852572_00566</name>
</gene>
<dbReference type="EC" id="3.6.3.30" evidence="5"/>
<dbReference type="InterPro" id="IPR050093">
    <property type="entry name" value="ABC_SmlMolc_Importer"/>
</dbReference>
<dbReference type="SMART" id="SM00382">
    <property type="entry name" value="AAA"/>
    <property type="match status" value="1"/>
</dbReference>
<dbReference type="InterPro" id="IPR017871">
    <property type="entry name" value="ABC_transporter-like_CS"/>
</dbReference>
<keyword evidence="2" id="KW-0547">Nucleotide-binding</keyword>